<comment type="caution">
    <text evidence="1">The sequence shown here is derived from an EMBL/GenBank/DDBJ whole genome shotgun (WGS) entry which is preliminary data.</text>
</comment>
<name>A0ACB8FHD5_9SAUR</name>
<sequence>MIGVSLGAHISGFVGKAYSGKIGRITGLDPAGPLFSGKEATERLDHTDAQFVDVIHTDINALGYRKPLGNIDFYPNGGTYQPGCPQTILGGSQYLKCKHQRSVFLFISSLEQKCNITAFLCDSYVDYRNGKCTNCDVLNPCPTLGYYADKWKNHLIEKNPPVTTAYFDTSDKEPFCMYHYFVDIITWNKNSRRGFIRIQIADNTGNIAESKIDSDAAVFQQYRQAKILAGFYLDFYSISKITLTFSTNNVVGPKYKLRILQMRIRSLSDAKRLHLCRYDFILLENIETSFRPIPCYENDE</sequence>
<proteinExistence type="predicted"/>
<dbReference type="Proteomes" id="UP000827872">
    <property type="component" value="Linkage Group LG04"/>
</dbReference>
<accession>A0ACB8FHD5</accession>
<gene>
    <name evidence="1" type="ORF">K3G42_018971</name>
</gene>
<reference evidence="1" key="1">
    <citation type="submission" date="2021-08" db="EMBL/GenBank/DDBJ databases">
        <title>The first chromosome-level gecko genome reveals the dynamic sex chromosomes of Neotropical dwarf geckos (Sphaerodactylidae: Sphaerodactylus).</title>
        <authorList>
            <person name="Pinto B.J."/>
            <person name="Keating S.E."/>
            <person name="Gamble T."/>
        </authorList>
    </citation>
    <scope>NUCLEOTIDE SEQUENCE</scope>
    <source>
        <strain evidence="1">TG3544</strain>
    </source>
</reference>
<organism evidence="1 2">
    <name type="scientific">Sphaerodactylus townsendi</name>
    <dbReference type="NCBI Taxonomy" id="933632"/>
    <lineage>
        <taxon>Eukaryota</taxon>
        <taxon>Metazoa</taxon>
        <taxon>Chordata</taxon>
        <taxon>Craniata</taxon>
        <taxon>Vertebrata</taxon>
        <taxon>Euteleostomi</taxon>
        <taxon>Lepidosauria</taxon>
        <taxon>Squamata</taxon>
        <taxon>Bifurcata</taxon>
        <taxon>Gekkota</taxon>
        <taxon>Sphaerodactylidae</taxon>
        <taxon>Sphaerodactylus</taxon>
    </lineage>
</organism>
<dbReference type="EMBL" id="CM037617">
    <property type="protein sequence ID" value="KAH8004761.1"/>
    <property type="molecule type" value="Genomic_DNA"/>
</dbReference>
<evidence type="ECO:0000313" key="2">
    <source>
        <dbReference type="Proteomes" id="UP000827872"/>
    </source>
</evidence>
<protein>
    <submittedName>
        <fullName evidence="1">Uncharacterized protein</fullName>
    </submittedName>
</protein>
<keyword evidence="2" id="KW-1185">Reference proteome</keyword>
<evidence type="ECO:0000313" key="1">
    <source>
        <dbReference type="EMBL" id="KAH8004761.1"/>
    </source>
</evidence>